<evidence type="ECO:0000256" key="1">
    <source>
        <dbReference type="SAM" id="Phobius"/>
    </source>
</evidence>
<evidence type="ECO:0000313" key="2">
    <source>
        <dbReference type="EMBL" id="MBC5735930.1"/>
    </source>
</evidence>
<dbReference type="RefSeq" id="WP_155146730.1">
    <property type="nucleotide sequence ID" value="NZ_JACOPQ010000002.1"/>
</dbReference>
<dbReference type="EMBL" id="JACOPQ010000002">
    <property type="protein sequence ID" value="MBC5735930.1"/>
    <property type="molecule type" value="Genomic_DNA"/>
</dbReference>
<comment type="caution">
    <text evidence="2">The sequence shown here is derived from an EMBL/GenBank/DDBJ whole genome shotgun (WGS) entry which is preliminary data.</text>
</comment>
<organism evidence="2 3">
    <name type="scientific">Lawsonibacter faecis</name>
    <dbReference type="NCBI Taxonomy" id="2763052"/>
    <lineage>
        <taxon>Bacteria</taxon>
        <taxon>Bacillati</taxon>
        <taxon>Bacillota</taxon>
        <taxon>Clostridia</taxon>
        <taxon>Eubacteriales</taxon>
        <taxon>Oscillospiraceae</taxon>
        <taxon>Lawsonibacter</taxon>
    </lineage>
</organism>
<evidence type="ECO:0000313" key="3">
    <source>
        <dbReference type="Proteomes" id="UP000607645"/>
    </source>
</evidence>
<dbReference type="AlphaFoldDB" id="A0A8J6JKL0"/>
<dbReference type="InterPro" id="IPR019635">
    <property type="entry name" value="DUF2500"/>
</dbReference>
<keyword evidence="1" id="KW-0812">Transmembrane</keyword>
<proteinExistence type="predicted"/>
<dbReference type="Proteomes" id="UP000607645">
    <property type="component" value="Unassembled WGS sequence"/>
</dbReference>
<keyword evidence="3" id="KW-1185">Reference proteome</keyword>
<keyword evidence="1" id="KW-0472">Membrane</keyword>
<keyword evidence="1" id="KW-1133">Transmembrane helix</keyword>
<dbReference type="Gene3D" id="2.40.50.660">
    <property type="match status" value="1"/>
</dbReference>
<gene>
    <name evidence="2" type="ORF">H8S62_02740</name>
</gene>
<sequence>MGFGLMDSLFPIFFFLIFGIVIAMFIVVIVKGAGQWSRNNRAPLLTVDATVVSRRADVSHHMGGAGDAGMSHSSTSYYVTFQVDSGDRMELRVSGKEYGLLAEGDEGRLTFQGTRYQGFIRSIENV</sequence>
<name>A0A8J6JKL0_9FIRM</name>
<accession>A0A8J6JKL0</accession>
<reference evidence="2" key="1">
    <citation type="submission" date="2020-08" db="EMBL/GenBank/DDBJ databases">
        <title>Genome public.</title>
        <authorList>
            <person name="Liu C."/>
            <person name="Sun Q."/>
        </authorList>
    </citation>
    <scope>NUCLEOTIDE SEQUENCE</scope>
    <source>
        <strain evidence="2">NSJ-52</strain>
    </source>
</reference>
<feature type="transmembrane region" description="Helical" evidence="1">
    <location>
        <begin position="12"/>
        <end position="30"/>
    </location>
</feature>
<dbReference type="Pfam" id="PF10694">
    <property type="entry name" value="DUF2500"/>
    <property type="match status" value="1"/>
</dbReference>
<protein>
    <submittedName>
        <fullName evidence="2">DUF2500 domain-containing protein</fullName>
    </submittedName>
</protein>